<keyword evidence="2 5" id="KW-0812">Transmembrane</keyword>
<dbReference type="Gene3D" id="1.20.1250.20">
    <property type="entry name" value="MFS general substrate transporter like domains"/>
    <property type="match status" value="2"/>
</dbReference>
<dbReference type="CDD" id="cd17317">
    <property type="entry name" value="MFS_SLC22"/>
    <property type="match status" value="1"/>
</dbReference>
<feature type="domain" description="Major facilitator superfamily (MFS) profile" evidence="6">
    <location>
        <begin position="589"/>
        <end position="856"/>
    </location>
</feature>
<keyword evidence="9" id="KW-1185">Reference proteome</keyword>
<dbReference type="PROSITE" id="PS00216">
    <property type="entry name" value="SUGAR_TRANSPORT_1"/>
    <property type="match status" value="2"/>
</dbReference>
<feature type="transmembrane region" description="Helical" evidence="5">
    <location>
        <begin position="442"/>
        <end position="461"/>
    </location>
</feature>
<dbReference type="Proteomes" id="UP000092461">
    <property type="component" value="Unassembled WGS sequence"/>
</dbReference>
<evidence type="ECO:0000256" key="4">
    <source>
        <dbReference type="ARBA" id="ARBA00023136"/>
    </source>
</evidence>
<feature type="transmembrane region" description="Helical" evidence="5">
    <location>
        <begin position="171"/>
        <end position="189"/>
    </location>
</feature>
<dbReference type="GO" id="GO:0022857">
    <property type="term" value="F:transmembrane transporter activity"/>
    <property type="evidence" value="ECO:0007669"/>
    <property type="project" value="InterPro"/>
</dbReference>
<feature type="transmembrane region" description="Helical" evidence="5">
    <location>
        <begin position="411"/>
        <end position="430"/>
    </location>
</feature>
<reference evidence="7" key="2">
    <citation type="journal article" date="2020" name="BMC">
        <title>Leishmania infection induces a limited differential gene expression in the sand fly midgut.</title>
        <authorList>
            <person name="Coutinho-Abreu I.V."/>
            <person name="Serafim T.D."/>
            <person name="Meneses C."/>
            <person name="Kamhawi S."/>
            <person name="Oliveira F."/>
            <person name="Valenzuela J.G."/>
        </authorList>
    </citation>
    <scope>NUCLEOTIDE SEQUENCE</scope>
    <source>
        <strain evidence="7">Jacobina</strain>
        <tissue evidence="7">Midgut</tissue>
    </source>
</reference>
<sequence length="856" mass="96204">MSIEAEKKFDLDLLIQQIGPFGKFQLINYLLICIPIIFTGMFSLGFAFTAGNLDYRCGIPGCDGDDPSLSAPFLDFTTPKDGDKFSSCQKFLHTPNATVTDQCQADLFDPTQLRDCAEFVYQDDETTILSEWDLGCSEEWKLSFVGTISQLGYILGQPVTGYYSDKFGRRTALVIGGILAVILGITRSFSVNYIMFIILEFLSSFACSGVYNSGFILGLELVGPERRSLGVFYINAFYAVGEALLGFLAMLTKDWRFLLRITYAPAILILIYRWLIPESVRWLVTMNRPRAAAKIIDSAAKMNKSQLTPEAQKMLSEAFYEDCEIFSEKENNAEDVEECNPFAALKSRTLLLRFLNCLFCWFSIYFVFFGLTLNSVVTVGNKYLNFILNCLIEVPAAAICCLAMDKFGRRFVVCVSLIFSGIACLAYIFITSDVAENVNLALFLFGKFSITMAIITIYVYTAELFPTKLRLTFLSVCATFGNIGAMLAPFTLLLKNRHESESNFTGILEELGDFGRFQIFAYILLFLPVFLTNMYTLNFIFTAAEIDYRCRIGECEAPDAPFNSNETFLDYALPPGQESCRRFSYTNTTGGECVASNFNHSHEIACNEFIYAGPEHTIVSEWDLTCPSNAWKITMVGTFNNIGQFIALPITGFFSDRYGRKTALIIGTVICGIFGIIKSFSVNYPMFLSLELLEMALGSGAYSACFVYGMEAVGASKRLLGSVLITSTYALGQSFYGLIAMWTKDWRNMIRCAYAPAFLLIFYFWLMPESVRWLLASGHYHRARRMIKKIAKVNRVTLSVDAQKILDEKVAGSDRLPVELSPETTKKNPYPLRTVLHSRILLWRVATCSFVWMTNA</sequence>
<dbReference type="PROSITE" id="PS50850">
    <property type="entry name" value="MFS"/>
    <property type="match status" value="2"/>
</dbReference>
<dbReference type="InterPro" id="IPR020846">
    <property type="entry name" value="MFS_dom"/>
</dbReference>
<evidence type="ECO:0000256" key="2">
    <source>
        <dbReference type="ARBA" id="ARBA00022692"/>
    </source>
</evidence>
<dbReference type="Pfam" id="PF00083">
    <property type="entry name" value="Sugar_tr"/>
    <property type="match status" value="1"/>
</dbReference>
<dbReference type="EMBL" id="AJWK01013204">
    <property type="status" value="NOT_ANNOTATED_CDS"/>
    <property type="molecule type" value="Genomic_DNA"/>
</dbReference>
<evidence type="ECO:0000259" key="6">
    <source>
        <dbReference type="PROSITE" id="PS50850"/>
    </source>
</evidence>
<feature type="transmembrane region" description="Helical" evidence="5">
    <location>
        <begin position="195"/>
        <end position="219"/>
    </location>
</feature>
<keyword evidence="3 5" id="KW-1133">Transmembrane helix</keyword>
<evidence type="ECO:0000313" key="9">
    <source>
        <dbReference type="Proteomes" id="UP000092461"/>
    </source>
</evidence>
<evidence type="ECO:0000256" key="1">
    <source>
        <dbReference type="ARBA" id="ARBA00004141"/>
    </source>
</evidence>
<keyword evidence="4 5" id="KW-0472">Membrane</keyword>
<feature type="transmembrane region" description="Helical" evidence="5">
    <location>
        <begin position="473"/>
        <end position="494"/>
    </location>
</feature>
<dbReference type="PANTHER" id="PTHR24064">
    <property type="entry name" value="SOLUTE CARRIER FAMILY 22 MEMBER"/>
    <property type="match status" value="1"/>
</dbReference>
<evidence type="ECO:0000313" key="7">
    <source>
        <dbReference type="EMBL" id="MBC1177315.1"/>
    </source>
</evidence>
<feature type="transmembrane region" description="Helical" evidence="5">
    <location>
        <begin position="754"/>
        <end position="775"/>
    </location>
</feature>
<evidence type="ECO:0000313" key="8">
    <source>
        <dbReference type="EnsemblMetazoa" id="LLOJ004208-PA"/>
    </source>
</evidence>
<organism evidence="8 9">
    <name type="scientific">Lutzomyia longipalpis</name>
    <name type="common">Sand fly</name>
    <dbReference type="NCBI Taxonomy" id="7200"/>
    <lineage>
        <taxon>Eukaryota</taxon>
        <taxon>Metazoa</taxon>
        <taxon>Ecdysozoa</taxon>
        <taxon>Arthropoda</taxon>
        <taxon>Hexapoda</taxon>
        <taxon>Insecta</taxon>
        <taxon>Pterygota</taxon>
        <taxon>Neoptera</taxon>
        <taxon>Endopterygota</taxon>
        <taxon>Diptera</taxon>
        <taxon>Nematocera</taxon>
        <taxon>Psychodoidea</taxon>
        <taxon>Psychodidae</taxon>
        <taxon>Lutzomyia</taxon>
        <taxon>Lutzomyia</taxon>
    </lineage>
</organism>
<dbReference type="VEuPathDB" id="VectorBase:LLONM1_011682"/>
<dbReference type="InterPro" id="IPR036259">
    <property type="entry name" value="MFS_trans_sf"/>
</dbReference>
<dbReference type="VEuPathDB" id="VectorBase:LLONM1_000888"/>
<feature type="transmembrane region" description="Helical" evidence="5">
    <location>
        <begin position="719"/>
        <end position="742"/>
    </location>
</feature>
<accession>A0A1B0CIE6</accession>
<feature type="transmembrane region" description="Helical" evidence="5">
    <location>
        <begin position="686"/>
        <end position="707"/>
    </location>
</feature>
<dbReference type="VEuPathDB" id="VectorBase:LLOJ004208"/>
<reference evidence="8" key="3">
    <citation type="submission" date="2020-05" db="UniProtKB">
        <authorList>
            <consortium name="EnsemblMetazoa"/>
        </authorList>
    </citation>
    <scope>IDENTIFICATION</scope>
    <source>
        <strain evidence="8">Jacobina</strain>
    </source>
</reference>
<name>A0A1B0CIE6_LUTLO</name>
<feature type="domain" description="Major facilitator superfamily (MFS) profile" evidence="6">
    <location>
        <begin position="33"/>
        <end position="539"/>
    </location>
</feature>
<dbReference type="InterPro" id="IPR005829">
    <property type="entry name" value="Sugar_transporter_CS"/>
</dbReference>
<dbReference type="AlphaFoldDB" id="A0A1B0CIE6"/>
<dbReference type="InterPro" id="IPR005828">
    <property type="entry name" value="MFS_sugar_transport-like"/>
</dbReference>
<feature type="transmembrane region" description="Helical" evidence="5">
    <location>
        <begin position="257"/>
        <end position="276"/>
    </location>
</feature>
<feature type="transmembrane region" description="Helical" evidence="5">
    <location>
        <begin position="383"/>
        <end position="404"/>
    </location>
</feature>
<feature type="transmembrane region" description="Helical" evidence="5">
    <location>
        <begin position="26"/>
        <end position="48"/>
    </location>
</feature>
<dbReference type="EnsemblMetazoa" id="LLOJ004208-RA">
    <property type="protein sequence ID" value="LLOJ004208-PA"/>
    <property type="gene ID" value="LLOJ004208"/>
</dbReference>
<comment type="subcellular location">
    <subcellularLocation>
        <location evidence="1">Membrane</location>
        <topology evidence="1">Multi-pass membrane protein</topology>
    </subcellularLocation>
</comment>
<proteinExistence type="predicted"/>
<feature type="transmembrane region" description="Helical" evidence="5">
    <location>
        <begin position="519"/>
        <end position="541"/>
    </location>
</feature>
<dbReference type="SUPFAM" id="SSF103473">
    <property type="entry name" value="MFS general substrate transporter"/>
    <property type="match status" value="2"/>
</dbReference>
<feature type="transmembrane region" description="Helical" evidence="5">
    <location>
        <begin position="350"/>
        <end position="371"/>
    </location>
</feature>
<evidence type="ECO:0000256" key="5">
    <source>
        <dbReference type="SAM" id="Phobius"/>
    </source>
</evidence>
<dbReference type="GO" id="GO:0016020">
    <property type="term" value="C:membrane"/>
    <property type="evidence" value="ECO:0007669"/>
    <property type="project" value="UniProtKB-SubCell"/>
</dbReference>
<dbReference type="InterPro" id="IPR011701">
    <property type="entry name" value="MFS"/>
</dbReference>
<dbReference type="Pfam" id="PF07690">
    <property type="entry name" value="MFS_1"/>
    <property type="match status" value="1"/>
</dbReference>
<dbReference type="EMBL" id="GITU01008612">
    <property type="protein sequence ID" value="MBC1177315.1"/>
    <property type="molecule type" value="Transcribed_RNA"/>
</dbReference>
<protein>
    <submittedName>
        <fullName evidence="7">Putative solute carrier family 22 member 4</fullName>
    </submittedName>
</protein>
<feature type="transmembrane region" description="Helical" evidence="5">
    <location>
        <begin position="662"/>
        <end position="680"/>
    </location>
</feature>
<reference evidence="9" key="1">
    <citation type="submission" date="2012-05" db="EMBL/GenBank/DDBJ databases">
        <title>Whole Genome Assembly of Lutzomyia longipalpis.</title>
        <authorList>
            <person name="Richards S."/>
            <person name="Qu C."/>
            <person name="Dillon R."/>
            <person name="Worley K."/>
            <person name="Scherer S."/>
            <person name="Batterton M."/>
            <person name="Taylor A."/>
            <person name="Hawes A."/>
            <person name="Hernandez B."/>
            <person name="Kovar C."/>
            <person name="Mandapat C."/>
            <person name="Pham C."/>
            <person name="Qu C."/>
            <person name="Jing C."/>
            <person name="Bess C."/>
            <person name="Bandaranaike D."/>
            <person name="Ngo D."/>
            <person name="Ongeri F."/>
            <person name="Arias F."/>
            <person name="Lara F."/>
            <person name="Weissenberger G."/>
            <person name="Kamau G."/>
            <person name="Han H."/>
            <person name="Shen H."/>
            <person name="Dinh H."/>
            <person name="Khalil I."/>
            <person name="Jones J."/>
            <person name="Shafer J."/>
            <person name="Jayaseelan J."/>
            <person name="Quiroz J."/>
            <person name="Blankenburg K."/>
            <person name="Nguyen L."/>
            <person name="Jackson L."/>
            <person name="Francisco L."/>
            <person name="Tang L.-Y."/>
            <person name="Pu L.-L."/>
            <person name="Perales L."/>
            <person name="Lorensuhewa L."/>
            <person name="Munidasa M."/>
            <person name="Coyle M."/>
            <person name="Taylor M."/>
            <person name="Puazo M."/>
            <person name="Firestine M."/>
            <person name="Scheel M."/>
            <person name="Javaid M."/>
            <person name="Wang M."/>
            <person name="Li M."/>
            <person name="Tabassum N."/>
            <person name="Saada N."/>
            <person name="Osuji N."/>
            <person name="Aqrawi P."/>
            <person name="Fu Q."/>
            <person name="Thornton R."/>
            <person name="Raj R."/>
            <person name="Goodspeed R."/>
            <person name="Mata R."/>
            <person name="Najjar R."/>
            <person name="Gubbala S."/>
            <person name="Lee S."/>
            <person name="Denson S."/>
            <person name="Patil S."/>
            <person name="Macmil S."/>
            <person name="Qi S."/>
            <person name="Matskevitch T."/>
            <person name="Palculict T."/>
            <person name="Mathew T."/>
            <person name="Vee V."/>
            <person name="Velamala V."/>
            <person name="Korchina V."/>
            <person name="Cai W."/>
            <person name="Liu W."/>
            <person name="Dai W."/>
            <person name="Zou X."/>
            <person name="Zhu Y."/>
            <person name="Zhang Y."/>
            <person name="Wu Y.-Q."/>
            <person name="Xin Y."/>
            <person name="Nazarath L."/>
            <person name="Kovar C."/>
            <person name="Han Y."/>
            <person name="Muzny D."/>
            <person name="Gibbs R."/>
        </authorList>
    </citation>
    <scope>NUCLEOTIDE SEQUENCE [LARGE SCALE GENOMIC DNA]</scope>
    <source>
        <strain evidence="9">Jacobina</strain>
    </source>
</reference>
<feature type="transmembrane region" description="Helical" evidence="5">
    <location>
        <begin position="231"/>
        <end position="251"/>
    </location>
</feature>
<evidence type="ECO:0000256" key="3">
    <source>
        <dbReference type="ARBA" id="ARBA00022989"/>
    </source>
</evidence>